<dbReference type="PANTHER" id="PTHR12619">
    <property type="entry name" value="RFX TRANSCRIPTION FACTOR FAMILY"/>
    <property type="match status" value="1"/>
</dbReference>
<evidence type="ECO:0000313" key="5">
    <source>
        <dbReference type="Proteomes" id="UP000011083"/>
    </source>
</evidence>
<dbReference type="InterPro" id="IPR039779">
    <property type="entry name" value="RFX-like"/>
</dbReference>
<dbReference type="SUPFAM" id="SSF46785">
    <property type="entry name" value="Winged helix' DNA-binding domain"/>
    <property type="match status" value="1"/>
</dbReference>
<dbReference type="InterPro" id="IPR036388">
    <property type="entry name" value="WH-like_DNA-bd_sf"/>
</dbReference>
<dbReference type="KEGG" id="acan:ACA1_074440"/>
<protein>
    <submittedName>
        <fullName evidence="4">RFX DNAbinding domain containing protein</fullName>
    </submittedName>
</protein>
<feature type="region of interest" description="Disordered" evidence="2">
    <location>
        <begin position="118"/>
        <end position="278"/>
    </location>
</feature>
<dbReference type="Proteomes" id="UP000011083">
    <property type="component" value="Unassembled WGS sequence"/>
</dbReference>
<name>L8HF48_ACACF</name>
<dbReference type="AlphaFoldDB" id="L8HF48"/>
<accession>L8HF48</accession>
<feature type="compositionally biased region" description="Polar residues" evidence="2">
    <location>
        <begin position="230"/>
        <end position="242"/>
    </location>
</feature>
<keyword evidence="1" id="KW-0238">DNA-binding</keyword>
<dbReference type="VEuPathDB" id="AmoebaDB:ACA1_074440"/>
<keyword evidence="5" id="KW-1185">Reference proteome</keyword>
<evidence type="ECO:0000313" key="4">
    <source>
        <dbReference type="EMBL" id="ELR23877.1"/>
    </source>
</evidence>
<evidence type="ECO:0000256" key="2">
    <source>
        <dbReference type="SAM" id="MobiDB-lite"/>
    </source>
</evidence>
<feature type="compositionally biased region" description="Low complexity" evidence="2">
    <location>
        <begin position="209"/>
        <end position="229"/>
    </location>
</feature>
<feature type="compositionally biased region" description="Low complexity" evidence="2">
    <location>
        <begin position="243"/>
        <end position="263"/>
    </location>
</feature>
<dbReference type="Gene3D" id="1.10.10.10">
    <property type="entry name" value="Winged helix-like DNA-binding domain superfamily/Winged helix DNA-binding domain"/>
    <property type="match status" value="1"/>
</dbReference>
<proteinExistence type="predicted"/>
<reference evidence="4 5" key="1">
    <citation type="journal article" date="2013" name="Genome Biol.">
        <title>Genome of Acanthamoeba castellanii highlights extensive lateral gene transfer and early evolution of tyrosine kinase signaling.</title>
        <authorList>
            <person name="Clarke M."/>
            <person name="Lohan A.J."/>
            <person name="Liu B."/>
            <person name="Lagkouvardos I."/>
            <person name="Roy S."/>
            <person name="Zafar N."/>
            <person name="Bertelli C."/>
            <person name="Schilde C."/>
            <person name="Kianianmomeni A."/>
            <person name="Burglin T.R."/>
            <person name="Frech C."/>
            <person name="Turcotte B."/>
            <person name="Kopec K.O."/>
            <person name="Synnott J.M."/>
            <person name="Choo C."/>
            <person name="Paponov I."/>
            <person name="Finkler A."/>
            <person name="Soon Heng Tan C."/>
            <person name="Hutchins A.P."/>
            <person name="Weinmeier T."/>
            <person name="Rattei T."/>
            <person name="Chu J.S."/>
            <person name="Gimenez G."/>
            <person name="Irimia M."/>
            <person name="Rigden D.J."/>
            <person name="Fitzpatrick D.A."/>
            <person name="Lorenzo-Morales J."/>
            <person name="Bateman A."/>
            <person name="Chiu C.H."/>
            <person name="Tang P."/>
            <person name="Hegemann P."/>
            <person name="Fromm H."/>
            <person name="Raoult D."/>
            <person name="Greub G."/>
            <person name="Miranda-Saavedra D."/>
            <person name="Chen N."/>
            <person name="Nash P."/>
            <person name="Ginger M.L."/>
            <person name="Horn M."/>
            <person name="Schaap P."/>
            <person name="Caler L."/>
            <person name="Loftus B."/>
        </authorList>
    </citation>
    <scope>NUCLEOTIDE SEQUENCE [LARGE SCALE GENOMIC DNA]</scope>
    <source>
        <strain evidence="4 5">Neff</strain>
    </source>
</reference>
<dbReference type="GO" id="GO:0000978">
    <property type="term" value="F:RNA polymerase II cis-regulatory region sequence-specific DNA binding"/>
    <property type="evidence" value="ECO:0007669"/>
    <property type="project" value="TreeGrafter"/>
</dbReference>
<feature type="domain" description="RFX-type winged-helix" evidence="3">
    <location>
        <begin position="35"/>
        <end position="119"/>
    </location>
</feature>
<dbReference type="OrthoDB" id="10056949at2759"/>
<evidence type="ECO:0000256" key="1">
    <source>
        <dbReference type="ARBA" id="ARBA00023125"/>
    </source>
</evidence>
<dbReference type="GO" id="GO:0000981">
    <property type="term" value="F:DNA-binding transcription factor activity, RNA polymerase II-specific"/>
    <property type="evidence" value="ECO:0007669"/>
    <property type="project" value="TreeGrafter"/>
</dbReference>
<dbReference type="GeneID" id="14924894"/>
<dbReference type="EMBL" id="KB007842">
    <property type="protein sequence ID" value="ELR23877.1"/>
    <property type="molecule type" value="Genomic_DNA"/>
</dbReference>
<feature type="region of interest" description="Disordered" evidence="2">
    <location>
        <begin position="1"/>
        <end position="28"/>
    </location>
</feature>
<sequence length="359" mass="39596">MASQDEHHTNSELGEQLQNHQDDDVSTDERDRIAVVQWLRDNYTINSAGSVSKCEVYAHYLDMCRQKGVTFPMSRTFYGKLVRRAFPGIKSNRKGPRGQAKQHYTHLVRRMAEDDALVGLTGSSDGSGQRRSRSVSMPSSPALSPSSMNSSGCLSFTFQVKPQRPRQRSSSCKSSASSSSSSSSSSSVQSSPMLSPIYTATTQAHSQLSTPTSTSPSPSSSTCSSPRSSVHYSPQPSSPITWPSTPQLQQHTSSQPSSPWPQQYYDDHNSSSNVSRSTSLSPYLDATPMLAAPSVLSREAEVLLYRCAMLQKVRERCREGQSAERPTRDSFLFRAINDPSWNDAWADLGFSEWCLDNLL</sequence>
<organism evidence="4 5">
    <name type="scientific">Acanthamoeba castellanii (strain ATCC 30010 / Neff)</name>
    <dbReference type="NCBI Taxonomy" id="1257118"/>
    <lineage>
        <taxon>Eukaryota</taxon>
        <taxon>Amoebozoa</taxon>
        <taxon>Discosea</taxon>
        <taxon>Longamoebia</taxon>
        <taxon>Centramoebida</taxon>
        <taxon>Acanthamoebidae</taxon>
        <taxon>Acanthamoeba</taxon>
    </lineage>
</organism>
<feature type="compositionally biased region" description="Low complexity" evidence="2">
    <location>
        <begin position="169"/>
        <end position="195"/>
    </location>
</feature>
<gene>
    <name evidence="4" type="ORF">ACA1_074440</name>
</gene>
<dbReference type="PROSITE" id="PS51526">
    <property type="entry name" value="RFX_DBD"/>
    <property type="match status" value="1"/>
</dbReference>
<evidence type="ECO:0000259" key="3">
    <source>
        <dbReference type="PROSITE" id="PS51526"/>
    </source>
</evidence>
<dbReference type="Pfam" id="PF02257">
    <property type="entry name" value="RFX_DNA_binding"/>
    <property type="match status" value="1"/>
</dbReference>
<feature type="compositionally biased region" description="Polar residues" evidence="2">
    <location>
        <begin position="198"/>
        <end position="208"/>
    </location>
</feature>
<dbReference type="RefSeq" id="XP_004353405.1">
    <property type="nucleotide sequence ID" value="XM_004353353.1"/>
</dbReference>
<feature type="compositionally biased region" description="Low complexity" evidence="2">
    <location>
        <begin position="122"/>
        <end position="151"/>
    </location>
</feature>
<feature type="compositionally biased region" description="Basic and acidic residues" evidence="2">
    <location>
        <begin position="1"/>
        <end position="10"/>
    </location>
</feature>
<dbReference type="PANTHER" id="PTHR12619:SF5">
    <property type="entry name" value="TRANSCRIPTION FACTOR RFX4"/>
    <property type="match status" value="1"/>
</dbReference>
<dbReference type="InterPro" id="IPR036390">
    <property type="entry name" value="WH_DNA-bd_sf"/>
</dbReference>
<dbReference type="InterPro" id="IPR003150">
    <property type="entry name" value="DNA-bd_RFX"/>
</dbReference>